<accession>A0A2K8UE82</accession>
<dbReference type="SUPFAM" id="SSF46689">
    <property type="entry name" value="Homeodomain-like"/>
    <property type="match status" value="1"/>
</dbReference>
<dbReference type="Gene3D" id="1.10.10.10">
    <property type="entry name" value="Winged helix-like DNA-binding domain superfamily/Winged helix DNA-binding domain"/>
    <property type="match status" value="1"/>
</dbReference>
<dbReference type="RefSeq" id="WP_100921079.1">
    <property type="nucleotide sequence ID" value="NZ_CP020370.1"/>
</dbReference>
<evidence type="ECO:0000313" key="1">
    <source>
        <dbReference type="EMBL" id="AUB83391.1"/>
    </source>
</evidence>
<reference evidence="1 2" key="1">
    <citation type="submission" date="2017-03" db="EMBL/GenBank/DDBJ databases">
        <title>Complete genome sequence of Candidatus 'Thiodictyon syntrophicum' sp. nov. strain Cad16T, a photolithoautotroph purple sulfur bacterium isolated from an alpine meromictic lake.</title>
        <authorList>
            <person name="Luedin S.M."/>
            <person name="Pothier J.F."/>
            <person name="Danza F."/>
            <person name="Storelli N."/>
            <person name="Wittwer M."/>
            <person name="Tonolla M."/>
        </authorList>
    </citation>
    <scope>NUCLEOTIDE SEQUENCE [LARGE SCALE GENOMIC DNA]</scope>
    <source>
        <strain evidence="1 2">Cad16T</strain>
    </source>
</reference>
<evidence type="ECO:0000313" key="2">
    <source>
        <dbReference type="Proteomes" id="UP000232638"/>
    </source>
</evidence>
<dbReference type="InterPro" id="IPR036388">
    <property type="entry name" value="WH-like_DNA-bd_sf"/>
</dbReference>
<dbReference type="Proteomes" id="UP000232638">
    <property type="component" value="Chromosome"/>
</dbReference>
<gene>
    <name evidence="1" type="ORF">THSYN_22220</name>
</gene>
<dbReference type="EMBL" id="CP020370">
    <property type="protein sequence ID" value="AUB83391.1"/>
    <property type="molecule type" value="Genomic_DNA"/>
</dbReference>
<dbReference type="Pfam" id="PF04255">
    <property type="entry name" value="DUF433"/>
    <property type="match status" value="1"/>
</dbReference>
<protein>
    <recommendedName>
        <fullName evidence="3">DUF433 domain-containing protein</fullName>
    </recommendedName>
</protein>
<keyword evidence="2" id="KW-1185">Reference proteome</keyword>
<sequence>MTQPISDQSASDQSVEVTAGAYRVRSSRVSLDSIVWAFLNGQSAEAIAQSFPVLTLQQVDAALTYYLAHRAQVDAYLAQGEAALGALRQAAHEQDPLWYRALRDARRSAA</sequence>
<dbReference type="AlphaFoldDB" id="A0A2K8UE82"/>
<organism evidence="1 2">
    <name type="scientific">Candidatus Thiodictyon syntrophicum</name>
    <dbReference type="NCBI Taxonomy" id="1166950"/>
    <lineage>
        <taxon>Bacteria</taxon>
        <taxon>Pseudomonadati</taxon>
        <taxon>Pseudomonadota</taxon>
        <taxon>Gammaproteobacteria</taxon>
        <taxon>Chromatiales</taxon>
        <taxon>Chromatiaceae</taxon>
        <taxon>Thiodictyon</taxon>
    </lineage>
</organism>
<dbReference type="InterPro" id="IPR007367">
    <property type="entry name" value="DUF433"/>
</dbReference>
<dbReference type="KEGG" id="tsy:THSYN_22220"/>
<name>A0A2K8UE82_9GAMM</name>
<dbReference type="InterPro" id="IPR009057">
    <property type="entry name" value="Homeodomain-like_sf"/>
</dbReference>
<evidence type="ECO:0008006" key="3">
    <source>
        <dbReference type="Google" id="ProtNLM"/>
    </source>
</evidence>
<dbReference type="OrthoDB" id="486806at2"/>
<proteinExistence type="predicted"/>